<proteinExistence type="inferred from homology"/>
<keyword evidence="10 11" id="KW-0813">Transport</keyword>
<dbReference type="GO" id="GO:0071555">
    <property type="term" value="P:cell wall organization"/>
    <property type="evidence" value="ECO:0007669"/>
    <property type="project" value="UniProtKB-UniRule"/>
</dbReference>
<reference evidence="12 13" key="1">
    <citation type="submission" date="2018-06" db="EMBL/GenBank/DDBJ databases">
        <authorList>
            <consortium name="Pathogen Informatics"/>
            <person name="Doyle S."/>
        </authorList>
    </citation>
    <scope>NUCLEOTIDE SEQUENCE [LARGE SCALE GENOMIC DNA]</scope>
    <source>
        <strain evidence="12 13">NCTC13337</strain>
    </source>
</reference>
<keyword evidence="10" id="KW-0997">Cell inner membrane</keyword>
<feature type="transmembrane region" description="Helical" evidence="10">
    <location>
        <begin position="161"/>
        <end position="180"/>
    </location>
</feature>
<dbReference type="PIRSF" id="PIRSF002869">
    <property type="entry name" value="MviN"/>
    <property type="match status" value="1"/>
</dbReference>
<keyword evidence="6 10" id="KW-1133">Transmembrane helix</keyword>
<evidence type="ECO:0000256" key="7">
    <source>
        <dbReference type="ARBA" id="ARBA00023136"/>
    </source>
</evidence>
<evidence type="ECO:0000256" key="4">
    <source>
        <dbReference type="ARBA" id="ARBA00022960"/>
    </source>
</evidence>
<evidence type="ECO:0000256" key="6">
    <source>
        <dbReference type="ARBA" id="ARBA00022989"/>
    </source>
</evidence>
<evidence type="ECO:0000256" key="5">
    <source>
        <dbReference type="ARBA" id="ARBA00022984"/>
    </source>
</evidence>
<dbReference type="InterPro" id="IPR004268">
    <property type="entry name" value="MurJ"/>
</dbReference>
<keyword evidence="10 11" id="KW-0961">Cell wall biogenesis/degradation</keyword>
<keyword evidence="3 10" id="KW-0812">Transmembrane</keyword>
<feature type="transmembrane region" description="Helical" evidence="10">
    <location>
        <begin position="232"/>
        <end position="257"/>
    </location>
</feature>
<dbReference type="GO" id="GO:0008360">
    <property type="term" value="P:regulation of cell shape"/>
    <property type="evidence" value="ECO:0007669"/>
    <property type="project" value="UniProtKB-UniRule"/>
</dbReference>
<comment type="similarity">
    <text evidence="9 10 11">Belongs to the MurJ/MviN family.</text>
</comment>
<feature type="transmembrane region" description="Helical" evidence="10">
    <location>
        <begin position="316"/>
        <end position="340"/>
    </location>
</feature>
<feature type="transmembrane region" description="Helical" evidence="10">
    <location>
        <begin position="134"/>
        <end position="154"/>
    </location>
</feature>
<dbReference type="EMBL" id="UHIC01000001">
    <property type="protein sequence ID" value="SUO96577.1"/>
    <property type="molecule type" value="Genomic_DNA"/>
</dbReference>
<evidence type="ECO:0000256" key="10">
    <source>
        <dbReference type="HAMAP-Rule" id="MF_02078"/>
    </source>
</evidence>
<dbReference type="CDD" id="cd13123">
    <property type="entry name" value="MATE_MurJ_like"/>
    <property type="match status" value="1"/>
</dbReference>
<dbReference type="Pfam" id="PF03023">
    <property type="entry name" value="MurJ"/>
    <property type="match status" value="1"/>
</dbReference>
<sequence>MAKTMGRSSLVFAAMTLISRAMGLLRDILIARYFDSVITDPFFAALRIPNTLRRFFAEGGFANAFVPVFSATRTEHPEKLKDLLQHTAGTLLGILMLITFIGIVFSGGILFLVANGLMDKPDQYFLANQMLKIMFPYILLISLTAMCGGILNTYGRFAIPAFTPVLLNVALIAACFWRAQQNHIDGLYGLELAWAVLFGGILQLGLQLPFLWRLGLLVRPKWGWQHSGVRKIICLMIPTLFGSSVGQLTILVNTFLASHLVTGSISWLYYSDRIVELPIALIGVALGTVILPKLSALKSSENEKKFVYTLDWAMRWGILVGAAASTGLVILAPSILMTLFFGGRFALEDVWMTTLSLRAYAVAVLFLILVKILAPAFYARQDTKTPVRAGIIAMLINIVVALILSRFCGHVGLAAASTIAALVNVSLLFYYLRISNIKIKTVSLWFLIRIVVANIAMAIVLTYLQGNLEQWTTWTRLSQIGHLLLLVSIGAMVYFAALYALGLRANSFKLGE</sequence>
<dbReference type="Proteomes" id="UP000254601">
    <property type="component" value="Unassembled WGS sequence"/>
</dbReference>
<name>A0A380MYP1_9GAMM</name>
<comment type="function">
    <text evidence="8 10 11">Involved in peptidoglycan biosynthesis. Transports lipid-linked peptidoglycan precursors from the inner to the outer leaflet of the cytoplasmic membrane.</text>
</comment>
<evidence type="ECO:0000256" key="8">
    <source>
        <dbReference type="ARBA" id="ARBA00060041"/>
    </source>
</evidence>
<comment type="subcellular location">
    <subcellularLocation>
        <location evidence="10">Cell inner membrane</location>
        <topology evidence="10">Multi-pass membrane protein</topology>
    </subcellularLocation>
    <subcellularLocation>
        <location evidence="1">Cell membrane</location>
        <topology evidence="1">Multi-pass membrane protein</topology>
    </subcellularLocation>
</comment>
<feature type="transmembrane region" description="Helical" evidence="10">
    <location>
        <begin position="386"/>
        <end position="405"/>
    </location>
</feature>
<feature type="transmembrane region" description="Helical" evidence="10">
    <location>
        <begin position="91"/>
        <end position="114"/>
    </location>
</feature>
<dbReference type="InterPro" id="IPR051050">
    <property type="entry name" value="Lipid_II_flippase_MurJ/MviN"/>
</dbReference>
<accession>A0A380MYP1</accession>
<dbReference type="HAMAP" id="MF_02078">
    <property type="entry name" value="MurJ_MviN"/>
    <property type="match status" value="1"/>
</dbReference>
<evidence type="ECO:0000256" key="9">
    <source>
        <dbReference type="ARBA" id="ARBA00061532"/>
    </source>
</evidence>
<dbReference type="PANTHER" id="PTHR47019">
    <property type="entry name" value="LIPID II FLIPPASE MURJ"/>
    <property type="match status" value="1"/>
</dbReference>
<feature type="transmembrane region" description="Helical" evidence="10">
    <location>
        <begin position="483"/>
        <end position="503"/>
    </location>
</feature>
<evidence type="ECO:0000256" key="2">
    <source>
        <dbReference type="ARBA" id="ARBA00022475"/>
    </source>
</evidence>
<dbReference type="OrthoDB" id="9816572at2"/>
<dbReference type="PRINTS" id="PR01806">
    <property type="entry name" value="VIRFACTRMVIN"/>
</dbReference>
<evidence type="ECO:0000313" key="13">
    <source>
        <dbReference type="Proteomes" id="UP000254601"/>
    </source>
</evidence>
<feature type="transmembrane region" description="Helical" evidence="10">
    <location>
        <begin position="360"/>
        <end position="379"/>
    </location>
</feature>
<dbReference type="UniPathway" id="UPA00219"/>
<feature type="transmembrane region" description="Helical" evidence="10">
    <location>
        <begin position="277"/>
        <end position="295"/>
    </location>
</feature>
<dbReference type="GO" id="GO:0009252">
    <property type="term" value="P:peptidoglycan biosynthetic process"/>
    <property type="evidence" value="ECO:0007669"/>
    <property type="project" value="UniProtKB-UniRule"/>
</dbReference>
<dbReference type="GO" id="GO:0034204">
    <property type="term" value="P:lipid translocation"/>
    <property type="evidence" value="ECO:0007669"/>
    <property type="project" value="TreeGrafter"/>
</dbReference>
<dbReference type="GO" id="GO:0005886">
    <property type="term" value="C:plasma membrane"/>
    <property type="evidence" value="ECO:0007669"/>
    <property type="project" value="UniProtKB-SubCell"/>
</dbReference>
<feature type="transmembrane region" description="Helical" evidence="10">
    <location>
        <begin position="192"/>
        <end position="212"/>
    </location>
</feature>
<protein>
    <recommendedName>
        <fullName evidence="10">Probable lipid II flippase MurJ</fullName>
    </recommendedName>
</protein>
<keyword evidence="5 10" id="KW-0573">Peptidoglycan synthesis</keyword>
<evidence type="ECO:0000256" key="11">
    <source>
        <dbReference type="PIRNR" id="PIRNR002869"/>
    </source>
</evidence>
<keyword evidence="13" id="KW-1185">Reference proteome</keyword>
<feature type="transmembrane region" description="Helical" evidence="10">
    <location>
        <begin position="411"/>
        <end position="432"/>
    </location>
</feature>
<dbReference type="GO" id="GO:0015648">
    <property type="term" value="F:lipid-linked peptidoglycan transporter activity"/>
    <property type="evidence" value="ECO:0007669"/>
    <property type="project" value="UniProtKB-UniRule"/>
</dbReference>
<keyword evidence="4 10" id="KW-0133">Cell shape</keyword>
<dbReference type="RefSeq" id="WP_115306187.1">
    <property type="nucleotide sequence ID" value="NZ_UHIC01000001.1"/>
</dbReference>
<gene>
    <name evidence="10 12" type="primary">murJ</name>
    <name evidence="12" type="ORF">NCTC13337_01922</name>
</gene>
<feature type="transmembrane region" description="Helical" evidence="10">
    <location>
        <begin position="444"/>
        <end position="463"/>
    </location>
</feature>
<dbReference type="PANTHER" id="PTHR47019:SF1">
    <property type="entry name" value="LIPID II FLIPPASE MURJ"/>
    <property type="match status" value="1"/>
</dbReference>
<dbReference type="AlphaFoldDB" id="A0A380MYP1"/>
<evidence type="ECO:0000256" key="3">
    <source>
        <dbReference type="ARBA" id="ARBA00022692"/>
    </source>
</evidence>
<dbReference type="NCBIfam" id="TIGR01695">
    <property type="entry name" value="murJ_mviN"/>
    <property type="match status" value="1"/>
</dbReference>
<keyword evidence="7 10" id="KW-0472">Membrane</keyword>
<keyword evidence="2 10" id="KW-1003">Cell membrane</keyword>
<organism evidence="12 13">
    <name type="scientific">Suttonella ornithocola</name>
    <dbReference type="NCBI Taxonomy" id="279832"/>
    <lineage>
        <taxon>Bacteria</taxon>
        <taxon>Pseudomonadati</taxon>
        <taxon>Pseudomonadota</taxon>
        <taxon>Gammaproteobacteria</taxon>
        <taxon>Cardiobacteriales</taxon>
        <taxon>Cardiobacteriaceae</taxon>
        <taxon>Suttonella</taxon>
    </lineage>
</organism>
<evidence type="ECO:0000313" key="12">
    <source>
        <dbReference type="EMBL" id="SUO96577.1"/>
    </source>
</evidence>
<evidence type="ECO:0000256" key="1">
    <source>
        <dbReference type="ARBA" id="ARBA00004651"/>
    </source>
</evidence>
<comment type="pathway">
    <text evidence="10">Cell wall biogenesis; peptidoglycan biosynthesis.</text>
</comment>